<feature type="transmembrane region" description="Helical" evidence="16">
    <location>
        <begin position="44"/>
        <end position="68"/>
    </location>
</feature>
<geneLocation type="mitochondrion" evidence="17"/>
<evidence type="ECO:0000256" key="14">
    <source>
        <dbReference type="ARBA" id="ARBA00031019"/>
    </source>
</evidence>
<dbReference type="GO" id="GO:0031966">
    <property type="term" value="C:mitochondrial membrane"/>
    <property type="evidence" value="ECO:0007669"/>
    <property type="project" value="UniProtKB-SubCell"/>
</dbReference>
<evidence type="ECO:0000256" key="5">
    <source>
        <dbReference type="ARBA" id="ARBA00022448"/>
    </source>
</evidence>
<evidence type="ECO:0000256" key="12">
    <source>
        <dbReference type="ARBA" id="ARBA00023128"/>
    </source>
</evidence>
<keyword evidence="7 16" id="KW-0812">Transmembrane</keyword>
<sequence length="166" mass="19259">MSMLLLFINATFMVFLNHPITLGSLVLMQTIFSCLYIGSMNLNFWYSYVLLLVMIGGLLILFIYMTSVASNEKFKFNNKLMLIFIIMSILSILLYMTWNPATLDYFNSNNLTQNFSFILNFNNSMSKFYNFPMTNLMIITMIYLLIAMIAVVKICKTNSGPLRQMF</sequence>
<dbReference type="PANTHER" id="PTHR11435">
    <property type="entry name" value="NADH UBIQUINONE OXIDOREDUCTASE SUBUNIT ND6"/>
    <property type="match status" value="1"/>
</dbReference>
<dbReference type="InterPro" id="IPR050269">
    <property type="entry name" value="ComplexI_Subunit6"/>
</dbReference>
<evidence type="ECO:0000313" key="17">
    <source>
        <dbReference type="EMBL" id="ALO76603.1"/>
    </source>
</evidence>
<reference evidence="17" key="1">
    <citation type="submission" date="2012-06" db="EMBL/GenBank/DDBJ databases">
        <title>Mitogenomics of the Coleoptera under dense taxon sampling.</title>
        <authorList>
            <person name="Timmermans M.J.T.N."/>
            <person name="Lim J."/>
            <person name="Dodsworth S."/>
            <person name="Haran J."/>
            <person name="Ahrens D."/>
            <person name="Bocak L."/>
            <person name="London A."/>
            <person name="Culverwell L."/>
            <person name="Vogler A.P."/>
        </authorList>
    </citation>
    <scope>NUCLEOTIDE SEQUENCE</scope>
</reference>
<evidence type="ECO:0000256" key="10">
    <source>
        <dbReference type="ARBA" id="ARBA00022989"/>
    </source>
</evidence>
<evidence type="ECO:0000256" key="2">
    <source>
        <dbReference type="ARBA" id="ARBA00005698"/>
    </source>
</evidence>
<evidence type="ECO:0000256" key="15">
    <source>
        <dbReference type="ARBA" id="ARBA00049551"/>
    </source>
</evidence>
<comment type="catalytic activity">
    <reaction evidence="15">
        <text>a ubiquinone + NADH + 5 H(+)(in) = a ubiquinol + NAD(+) + 4 H(+)(out)</text>
        <dbReference type="Rhea" id="RHEA:29091"/>
        <dbReference type="Rhea" id="RHEA-COMP:9565"/>
        <dbReference type="Rhea" id="RHEA-COMP:9566"/>
        <dbReference type="ChEBI" id="CHEBI:15378"/>
        <dbReference type="ChEBI" id="CHEBI:16389"/>
        <dbReference type="ChEBI" id="CHEBI:17976"/>
        <dbReference type="ChEBI" id="CHEBI:57540"/>
        <dbReference type="ChEBI" id="CHEBI:57945"/>
        <dbReference type="EC" id="7.1.1.2"/>
    </reaction>
</comment>
<evidence type="ECO:0000256" key="8">
    <source>
        <dbReference type="ARBA" id="ARBA00022967"/>
    </source>
</evidence>
<protein>
    <recommendedName>
        <fullName evidence="4">NADH-ubiquinone oxidoreductase chain 6</fullName>
        <ecNumber evidence="3">7.1.1.2</ecNumber>
    </recommendedName>
    <alternativeName>
        <fullName evidence="14">NADH dehydrogenase subunit 6</fullName>
    </alternativeName>
</protein>
<keyword evidence="9" id="KW-0249">Electron transport</keyword>
<proteinExistence type="inferred from homology"/>
<evidence type="ECO:0000256" key="3">
    <source>
        <dbReference type="ARBA" id="ARBA00012944"/>
    </source>
</evidence>
<dbReference type="AlphaFoldDB" id="A0A0S2MPE6"/>
<evidence type="ECO:0000256" key="7">
    <source>
        <dbReference type="ARBA" id="ARBA00022692"/>
    </source>
</evidence>
<keyword evidence="6" id="KW-0679">Respiratory chain</keyword>
<gene>
    <name evidence="17" type="primary">nad6</name>
</gene>
<evidence type="ECO:0000256" key="6">
    <source>
        <dbReference type="ARBA" id="ARBA00022660"/>
    </source>
</evidence>
<keyword evidence="10 16" id="KW-1133">Transmembrane helix</keyword>
<dbReference type="EMBL" id="JX412767">
    <property type="protein sequence ID" value="ALO76603.1"/>
    <property type="molecule type" value="Genomic_DNA"/>
</dbReference>
<evidence type="ECO:0000256" key="4">
    <source>
        <dbReference type="ARBA" id="ARBA00021095"/>
    </source>
</evidence>
<keyword evidence="8" id="KW-1278">Translocase</keyword>
<dbReference type="GO" id="GO:0008137">
    <property type="term" value="F:NADH dehydrogenase (ubiquinone) activity"/>
    <property type="evidence" value="ECO:0007669"/>
    <property type="project" value="UniProtKB-EC"/>
</dbReference>
<organism evidence="17">
    <name type="scientific">Coccidula rufa</name>
    <dbReference type="NCBI Taxonomy" id="115345"/>
    <lineage>
        <taxon>Eukaryota</taxon>
        <taxon>Metazoa</taxon>
        <taxon>Ecdysozoa</taxon>
        <taxon>Arthropoda</taxon>
        <taxon>Hexapoda</taxon>
        <taxon>Insecta</taxon>
        <taxon>Pterygota</taxon>
        <taxon>Neoptera</taxon>
        <taxon>Endopterygota</taxon>
        <taxon>Coleoptera</taxon>
        <taxon>Polyphaga</taxon>
        <taxon>Cucujiformia</taxon>
        <taxon>Coccinelloidea</taxon>
        <taxon>Coccinellidae</taxon>
        <taxon>Coccidulinae</taxon>
        <taxon>Coccidulini</taxon>
        <taxon>Coccidula</taxon>
    </lineage>
</organism>
<keyword evidence="11" id="KW-0520">NAD</keyword>
<keyword evidence="13 16" id="KW-0472">Membrane</keyword>
<name>A0A0S2MPE6_9CUCU</name>
<feature type="transmembrane region" description="Helical" evidence="16">
    <location>
        <begin position="80"/>
        <end position="98"/>
    </location>
</feature>
<accession>A0A0S2MPE6</accession>
<feature type="transmembrane region" description="Helical" evidence="16">
    <location>
        <begin position="136"/>
        <end position="155"/>
    </location>
</feature>
<comment type="similarity">
    <text evidence="2">Belongs to the complex I subunit 6 family.</text>
</comment>
<evidence type="ECO:0000256" key="1">
    <source>
        <dbReference type="ARBA" id="ARBA00004225"/>
    </source>
</evidence>
<evidence type="ECO:0000256" key="13">
    <source>
        <dbReference type="ARBA" id="ARBA00023136"/>
    </source>
</evidence>
<keyword evidence="12 17" id="KW-0496">Mitochondrion</keyword>
<dbReference type="EC" id="7.1.1.2" evidence="3"/>
<evidence type="ECO:0000256" key="16">
    <source>
        <dbReference type="SAM" id="Phobius"/>
    </source>
</evidence>
<dbReference type="PANTHER" id="PTHR11435:SF1">
    <property type="entry name" value="NADH-UBIQUINONE OXIDOREDUCTASE CHAIN 6"/>
    <property type="match status" value="1"/>
</dbReference>
<keyword evidence="5" id="KW-0813">Transport</keyword>
<comment type="subcellular location">
    <subcellularLocation>
        <location evidence="1">Mitochondrion membrane</location>
        <topology evidence="1">Multi-pass membrane protein</topology>
    </subcellularLocation>
</comment>
<evidence type="ECO:0000256" key="11">
    <source>
        <dbReference type="ARBA" id="ARBA00023027"/>
    </source>
</evidence>
<evidence type="ECO:0000256" key="9">
    <source>
        <dbReference type="ARBA" id="ARBA00022982"/>
    </source>
</evidence>